<feature type="chain" id="PRO_5029732684" description="Htaa domain-containing protein" evidence="2">
    <location>
        <begin position="31"/>
        <end position="234"/>
    </location>
</feature>
<reference evidence="4 5" key="1">
    <citation type="submission" date="2020-05" db="EMBL/GenBank/DDBJ databases">
        <title>Whole genome shotgun sequence of Streptomyces microflavus NBRC 13062.</title>
        <authorList>
            <person name="Komaki H."/>
            <person name="Tamura T."/>
        </authorList>
    </citation>
    <scope>NUCLEOTIDE SEQUENCE [LARGE SCALE GENOMIC DNA]</scope>
    <source>
        <strain evidence="4 5">NBRC 13062</strain>
    </source>
</reference>
<dbReference type="EMBL" id="BLWD01000001">
    <property type="protein sequence ID" value="GFN03482.1"/>
    <property type="molecule type" value="Genomic_DNA"/>
</dbReference>
<dbReference type="Proteomes" id="UP000498740">
    <property type="component" value="Unassembled WGS sequence"/>
</dbReference>
<keyword evidence="2" id="KW-0732">Signal</keyword>
<evidence type="ECO:0000313" key="4">
    <source>
        <dbReference type="EMBL" id="GFN03482.1"/>
    </source>
</evidence>
<dbReference type="PROSITE" id="PS51318">
    <property type="entry name" value="TAT"/>
    <property type="match status" value="1"/>
</dbReference>
<accession>A0A7J0CLV3</accession>
<sequence>MAATRRPIALAAAVATAAALGATFALPAFAADGPAAKPAADAPAAAGAPSETYQLESGTLDWGVRASFRSMIDRMGGTATLADGATKNEDGTYKFPLDKGEYAMGTHAVTSSFKGSVHYEAHGGVLDIKLSDVKVLTVGKAGKITVDVTTKSPGKDAVVTDDLAMANLDLTDVTASNGAEGMKFAAIPATFTKEGAAVFGSAYKEGDPVDPATLTVKQAAPPSTRPSTPRSTRP</sequence>
<feature type="domain" description="Htaa" evidence="3">
    <location>
        <begin position="57"/>
        <end position="215"/>
    </location>
</feature>
<comment type="caution">
    <text evidence="4">The sequence shown here is derived from an EMBL/GenBank/DDBJ whole genome shotgun (WGS) entry which is preliminary data.</text>
</comment>
<feature type="compositionally biased region" description="Low complexity" evidence="1">
    <location>
        <begin position="221"/>
        <end position="234"/>
    </location>
</feature>
<feature type="region of interest" description="Disordered" evidence="1">
    <location>
        <begin position="213"/>
        <end position="234"/>
    </location>
</feature>
<evidence type="ECO:0000259" key="3">
    <source>
        <dbReference type="Pfam" id="PF04213"/>
    </source>
</evidence>
<dbReference type="InterPro" id="IPR007331">
    <property type="entry name" value="Htaa"/>
</dbReference>
<evidence type="ECO:0000256" key="1">
    <source>
        <dbReference type="SAM" id="MobiDB-lite"/>
    </source>
</evidence>
<protein>
    <recommendedName>
        <fullName evidence="3">Htaa domain-containing protein</fullName>
    </recommendedName>
</protein>
<dbReference type="Pfam" id="PF04213">
    <property type="entry name" value="HtaA"/>
    <property type="match status" value="1"/>
</dbReference>
<evidence type="ECO:0000313" key="5">
    <source>
        <dbReference type="Proteomes" id="UP000498740"/>
    </source>
</evidence>
<evidence type="ECO:0000256" key="2">
    <source>
        <dbReference type="SAM" id="SignalP"/>
    </source>
</evidence>
<proteinExistence type="predicted"/>
<dbReference type="InterPro" id="IPR006311">
    <property type="entry name" value="TAT_signal"/>
</dbReference>
<gene>
    <name evidence="4" type="ORF">Smic_20380</name>
</gene>
<feature type="signal peptide" evidence="2">
    <location>
        <begin position="1"/>
        <end position="30"/>
    </location>
</feature>
<organism evidence="4 5">
    <name type="scientific">Streptomyces microflavus</name>
    <name type="common">Streptomyces lipmanii</name>
    <dbReference type="NCBI Taxonomy" id="1919"/>
    <lineage>
        <taxon>Bacteria</taxon>
        <taxon>Bacillati</taxon>
        <taxon>Actinomycetota</taxon>
        <taxon>Actinomycetes</taxon>
        <taxon>Kitasatosporales</taxon>
        <taxon>Streptomycetaceae</taxon>
        <taxon>Streptomyces</taxon>
    </lineage>
</organism>
<dbReference type="AlphaFoldDB" id="A0A7J0CLV3"/>
<name>A0A7J0CLV3_STRMI</name>